<dbReference type="PRINTS" id="PR00420">
    <property type="entry name" value="RNGMNOXGNASE"/>
</dbReference>
<evidence type="ECO:0000256" key="3">
    <source>
        <dbReference type="ARBA" id="ARBA00023002"/>
    </source>
</evidence>
<proteinExistence type="predicted"/>
<evidence type="ECO:0000256" key="1">
    <source>
        <dbReference type="ARBA" id="ARBA00022630"/>
    </source>
</evidence>
<feature type="chain" id="PRO_5045710996" description="FAD-binding domain-containing protein" evidence="5">
    <location>
        <begin position="17"/>
        <end position="686"/>
    </location>
</feature>
<dbReference type="EMBL" id="JADCUA010000004">
    <property type="protein sequence ID" value="KAH9840770.1"/>
    <property type="molecule type" value="Genomic_DNA"/>
</dbReference>
<dbReference type="InterPro" id="IPR036188">
    <property type="entry name" value="FAD/NAD-bd_sf"/>
</dbReference>
<evidence type="ECO:0000256" key="2">
    <source>
        <dbReference type="ARBA" id="ARBA00022827"/>
    </source>
</evidence>
<feature type="signal peptide" evidence="5">
    <location>
        <begin position="1"/>
        <end position="16"/>
    </location>
</feature>
<keyword evidence="3" id="KW-0560">Oxidoreductase</keyword>
<feature type="domain" description="FAD-binding" evidence="6">
    <location>
        <begin position="253"/>
        <end position="628"/>
    </location>
</feature>
<dbReference type="RefSeq" id="XP_047782236.1">
    <property type="nucleotide sequence ID" value="XM_047928867.1"/>
</dbReference>
<dbReference type="SUPFAM" id="SSF51905">
    <property type="entry name" value="FAD/NAD(P)-binding domain"/>
    <property type="match status" value="1"/>
</dbReference>
<protein>
    <recommendedName>
        <fullName evidence="6">FAD-binding domain-containing protein</fullName>
    </recommendedName>
</protein>
<gene>
    <name evidence="7" type="ORF">C8Q71DRAFT_904831</name>
</gene>
<feature type="region of interest" description="Disordered" evidence="4">
    <location>
        <begin position="218"/>
        <end position="245"/>
    </location>
</feature>
<keyword evidence="1" id="KW-0285">Flavoprotein</keyword>
<evidence type="ECO:0000259" key="6">
    <source>
        <dbReference type="Pfam" id="PF01494"/>
    </source>
</evidence>
<dbReference type="Gene3D" id="3.50.50.60">
    <property type="entry name" value="FAD/NAD(P)-binding domain"/>
    <property type="match status" value="1"/>
</dbReference>
<dbReference type="PANTHER" id="PTHR46720:SF3">
    <property type="entry name" value="FAD-BINDING DOMAIN-CONTAINING PROTEIN-RELATED"/>
    <property type="match status" value="1"/>
</dbReference>
<evidence type="ECO:0000313" key="7">
    <source>
        <dbReference type="EMBL" id="KAH9840770.1"/>
    </source>
</evidence>
<sequence>MFASTLILALVSSTLALPSTLNTRSNPCTAIGATDSLNYKFTLETVAPSAPSGVTGPKLALLSGAPNGLSWLQEVHSANTGIFDSWTLQSGGLIPGSTSQGSASVGSDLSVAPGSIVEFSVTERGAAVDAASGQTPYCAASDAANHATLAVNGDANSFAICMTPSLAWVLVYKPTLSKHHPPSFPQPERPSLDSTKRLYPESIVRVLIPDTYALSPTPPTRVSRSLNTPPTGVITLDSDSTPTSSTWSMDRRLRVAIIGGGIGGVALAVSLHKLAANVAVDIYEAAPSFPDIGAGVMLWRRTWEIIQALGLADELSVFASGRIEDGGHTMHMRKSDEKEAPTTEMVQSGGMAFHRSHLLASLRKHIPDSCSIHFAKRLQTYTRLPTGNIQVTFADGTQATHDLVVGCDGVNSAVRGVLYGTFAEEAKNAGESSKAAEYASKVDPVWSETVVYRGLAPRAVLEKTVPDHPAFSRNALLLGKDKHIILYPIAQGKLINVVALVSRQASEGTKYGKSWIREATNEEVLREYAGWEPLAIETLAAMERTDLWAINVVPTLPTYIGDGVALVGDAAHAMATHLGAGAGQAIEDAFVLASLLAHPAVTDEILPHALRAYDEVRRPFSQWVADRSRECGLTEEFNVLPQTSDPVLDLQKVVKRMRELFSFLKETSAMADRHKAVAMLEAAVGK</sequence>
<dbReference type="GeneID" id="72009599"/>
<dbReference type="Proteomes" id="UP000814176">
    <property type="component" value="Unassembled WGS sequence"/>
</dbReference>
<keyword evidence="2" id="KW-0274">FAD</keyword>
<feature type="compositionally biased region" description="Polar residues" evidence="4">
    <location>
        <begin position="220"/>
        <end position="230"/>
    </location>
</feature>
<evidence type="ECO:0000256" key="5">
    <source>
        <dbReference type="SAM" id="SignalP"/>
    </source>
</evidence>
<accession>A0ABQ8KQH1</accession>
<dbReference type="PANTHER" id="PTHR46720">
    <property type="entry name" value="HYDROXYLASE, PUTATIVE (AFU_ORTHOLOGUE AFUA_3G01460)-RELATED"/>
    <property type="match status" value="1"/>
</dbReference>
<keyword evidence="8" id="KW-1185">Reference proteome</keyword>
<evidence type="ECO:0000256" key="4">
    <source>
        <dbReference type="SAM" id="MobiDB-lite"/>
    </source>
</evidence>
<reference evidence="7 8" key="1">
    <citation type="journal article" date="2021" name="Environ. Microbiol.">
        <title>Gene family expansions and transcriptome signatures uncover fungal adaptations to wood decay.</title>
        <authorList>
            <person name="Hage H."/>
            <person name="Miyauchi S."/>
            <person name="Viragh M."/>
            <person name="Drula E."/>
            <person name="Min B."/>
            <person name="Chaduli D."/>
            <person name="Navarro D."/>
            <person name="Favel A."/>
            <person name="Norest M."/>
            <person name="Lesage-Meessen L."/>
            <person name="Balint B."/>
            <person name="Merenyi Z."/>
            <person name="de Eugenio L."/>
            <person name="Morin E."/>
            <person name="Martinez A.T."/>
            <person name="Baldrian P."/>
            <person name="Stursova M."/>
            <person name="Martinez M.J."/>
            <person name="Novotny C."/>
            <person name="Magnuson J.K."/>
            <person name="Spatafora J.W."/>
            <person name="Maurice S."/>
            <person name="Pangilinan J."/>
            <person name="Andreopoulos W."/>
            <person name="LaButti K."/>
            <person name="Hundley H."/>
            <person name="Na H."/>
            <person name="Kuo A."/>
            <person name="Barry K."/>
            <person name="Lipzen A."/>
            <person name="Henrissat B."/>
            <person name="Riley R."/>
            <person name="Ahrendt S."/>
            <person name="Nagy L.G."/>
            <person name="Grigoriev I.V."/>
            <person name="Martin F."/>
            <person name="Rosso M.N."/>
        </authorList>
    </citation>
    <scope>NUCLEOTIDE SEQUENCE [LARGE SCALE GENOMIC DNA]</scope>
    <source>
        <strain evidence="7 8">CIRM-BRFM 1785</strain>
    </source>
</reference>
<dbReference type="InterPro" id="IPR002938">
    <property type="entry name" value="FAD-bd"/>
</dbReference>
<dbReference type="SUPFAM" id="SSF54373">
    <property type="entry name" value="FAD-linked reductases, C-terminal domain"/>
    <property type="match status" value="1"/>
</dbReference>
<organism evidence="7 8">
    <name type="scientific">Rhodofomes roseus</name>
    <dbReference type="NCBI Taxonomy" id="34475"/>
    <lineage>
        <taxon>Eukaryota</taxon>
        <taxon>Fungi</taxon>
        <taxon>Dikarya</taxon>
        <taxon>Basidiomycota</taxon>
        <taxon>Agaricomycotina</taxon>
        <taxon>Agaricomycetes</taxon>
        <taxon>Polyporales</taxon>
        <taxon>Rhodofomes</taxon>
    </lineage>
</organism>
<evidence type="ECO:0000313" key="8">
    <source>
        <dbReference type="Proteomes" id="UP000814176"/>
    </source>
</evidence>
<keyword evidence="5" id="KW-0732">Signal</keyword>
<name>A0ABQ8KQH1_9APHY</name>
<dbReference type="Pfam" id="PF01494">
    <property type="entry name" value="FAD_binding_3"/>
    <property type="match status" value="1"/>
</dbReference>
<dbReference type="InterPro" id="IPR051104">
    <property type="entry name" value="FAD_monoxygenase"/>
</dbReference>
<comment type="caution">
    <text evidence="7">The sequence shown here is derived from an EMBL/GenBank/DDBJ whole genome shotgun (WGS) entry which is preliminary data.</text>
</comment>